<feature type="transmembrane region" description="Helical" evidence="2">
    <location>
        <begin position="183"/>
        <end position="207"/>
    </location>
</feature>
<feature type="region of interest" description="Disordered" evidence="1">
    <location>
        <begin position="357"/>
        <end position="377"/>
    </location>
</feature>
<sequence>MFFFDVRAAMNGVASNLGAIMLGGLFSMFFGGIVTMQVLLYYRLYPQDPKKVKAAIAVIWFLDMLHSAFVIASIWYWLVDNFGDTSIHDSIPWMASITIILTSFITFTVHCFFCHRIYTLSKKRLWIVLPIVSPICLFHPPVVDFVSASTCTLPYGLCVGFVFQIFRDSTSLIPGNSHKFTDFMVSLGLSMAVAVDMLIAIVICFFLNRRRTGFASMDGVINSITLYTVESGMITGIAAAASLIAWVTMPHNLIWLAIHFAISKLYANALLATLNARRVLRGRSQGSSDITERPMPVMFPDYSGNSRRAFSAFTFPQTRRDPGIMPTKVPVQINVEKTVECEVDGVPSVELPVIGRKSEDIVDSDDPRSSGEESHIV</sequence>
<dbReference type="PANTHER" id="PTHR40465:SF1">
    <property type="entry name" value="DUF6534 DOMAIN-CONTAINING PROTEIN"/>
    <property type="match status" value="1"/>
</dbReference>
<feature type="transmembrane region" description="Helical" evidence="2">
    <location>
        <begin position="125"/>
        <end position="143"/>
    </location>
</feature>
<feature type="transmembrane region" description="Helical" evidence="2">
    <location>
        <begin position="219"/>
        <end position="247"/>
    </location>
</feature>
<evidence type="ECO:0000313" key="4">
    <source>
        <dbReference type="EMBL" id="KAJ3482522.1"/>
    </source>
</evidence>
<name>A0AAD5YCI3_9APHY</name>
<dbReference type="EMBL" id="JANAWD010000269">
    <property type="protein sequence ID" value="KAJ3482522.1"/>
    <property type="molecule type" value="Genomic_DNA"/>
</dbReference>
<feature type="transmembrane region" description="Helical" evidence="2">
    <location>
        <begin position="54"/>
        <end position="78"/>
    </location>
</feature>
<dbReference type="InterPro" id="IPR045339">
    <property type="entry name" value="DUF6534"/>
</dbReference>
<organism evidence="4 5">
    <name type="scientific">Meripilus lineatus</name>
    <dbReference type="NCBI Taxonomy" id="2056292"/>
    <lineage>
        <taxon>Eukaryota</taxon>
        <taxon>Fungi</taxon>
        <taxon>Dikarya</taxon>
        <taxon>Basidiomycota</taxon>
        <taxon>Agaricomycotina</taxon>
        <taxon>Agaricomycetes</taxon>
        <taxon>Polyporales</taxon>
        <taxon>Meripilaceae</taxon>
        <taxon>Meripilus</taxon>
    </lineage>
</organism>
<reference evidence="4" key="1">
    <citation type="submission" date="2022-07" db="EMBL/GenBank/DDBJ databases">
        <title>Genome Sequence of Physisporinus lineatus.</title>
        <authorList>
            <person name="Buettner E."/>
        </authorList>
    </citation>
    <scope>NUCLEOTIDE SEQUENCE</scope>
    <source>
        <strain evidence="4">VT162</strain>
    </source>
</reference>
<dbReference type="Pfam" id="PF20152">
    <property type="entry name" value="DUF6534"/>
    <property type="match status" value="1"/>
</dbReference>
<feature type="domain" description="DUF6534" evidence="3">
    <location>
        <begin position="192"/>
        <end position="278"/>
    </location>
</feature>
<protein>
    <recommendedName>
        <fullName evidence="3">DUF6534 domain-containing protein</fullName>
    </recommendedName>
</protein>
<dbReference type="Proteomes" id="UP001212997">
    <property type="component" value="Unassembled WGS sequence"/>
</dbReference>
<feature type="transmembrane region" description="Helical" evidence="2">
    <location>
        <begin position="253"/>
        <end position="274"/>
    </location>
</feature>
<dbReference type="AlphaFoldDB" id="A0AAD5YCI3"/>
<comment type="caution">
    <text evidence="4">The sequence shown here is derived from an EMBL/GenBank/DDBJ whole genome shotgun (WGS) entry which is preliminary data.</text>
</comment>
<keyword evidence="2" id="KW-0812">Transmembrane</keyword>
<feature type="transmembrane region" description="Helical" evidence="2">
    <location>
        <begin position="20"/>
        <end position="42"/>
    </location>
</feature>
<keyword evidence="2" id="KW-0472">Membrane</keyword>
<keyword evidence="2" id="KW-1133">Transmembrane helix</keyword>
<dbReference type="PANTHER" id="PTHR40465">
    <property type="entry name" value="CHROMOSOME 1, WHOLE GENOME SHOTGUN SEQUENCE"/>
    <property type="match status" value="1"/>
</dbReference>
<evidence type="ECO:0000256" key="2">
    <source>
        <dbReference type="SAM" id="Phobius"/>
    </source>
</evidence>
<evidence type="ECO:0000259" key="3">
    <source>
        <dbReference type="Pfam" id="PF20152"/>
    </source>
</evidence>
<keyword evidence="5" id="KW-1185">Reference proteome</keyword>
<evidence type="ECO:0000256" key="1">
    <source>
        <dbReference type="SAM" id="MobiDB-lite"/>
    </source>
</evidence>
<accession>A0AAD5YCI3</accession>
<proteinExistence type="predicted"/>
<evidence type="ECO:0000313" key="5">
    <source>
        <dbReference type="Proteomes" id="UP001212997"/>
    </source>
</evidence>
<feature type="transmembrane region" description="Helical" evidence="2">
    <location>
        <begin position="90"/>
        <end position="113"/>
    </location>
</feature>
<gene>
    <name evidence="4" type="ORF">NLI96_g6923</name>
</gene>